<sequence length="589" mass="64754">MTGCANGMEPNLEVWLKQNRFHHSDFSIPSLANIVREKNLKVTVLIPCKEVGSTIRAVIEQAVQPLLKAHVVNEVFVIDAASADGTAAEAVAAGAQVLQRAEIAFEDLGHSRGKGDAMWRGLLATSGDVVAFLDGDTKDPVPAHLLGILGPLLTLDHVQMVRSCYDRPFQTRAGDVLPHEGGRVTELLARPVLNMHWPELAGFRQPLAGEFAARRTLLEQLAFPVGYGVEIGTLIDAYRLAGLHALAEVDVGQRQNDHKPLRDLTFMAYSVLAGAEKRRRCAVKGEAEIPTKVYIPWLGEYRDIDMTERPPLQQYRGSTAIYPSPPFVAVEGVRMFRDIGGNAQSPMRRGLVFRSGDPSNITQKGLTELASLCIKKIFDLRSLVEINAHIPGHTDASRPSKYPDSLADLGIDRFIAPVFPDEAWQDERRAARLHQYANAAEGYAEAYLHTLSSGIPALRFILHHLAQREPSPVLIHCTAGKDRTGVVAMLILLLAGCDDESIAEEYALNDLDSNRSWGVNATQRLLRQPGLRGNVGAVENIVRAKRGFMLATLRRFREVYGTAHEFLQARMGLDEATIMAICGNLIRKG</sequence>
<feature type="domain" description="Tyrosine specific protein phosphatases" evidence="6">
    <location>
        <begin position="452"/>
        <end position="526"/>
    </location>
</feature>
<dbReference type="Proteomes" id="UP001610432">
    <property type="component" value="Unassembled WGS sequence"/>
</dbReference>
<dbReference type="Gene3D" id="3.90.190.10">
    <property type="entry name" value="Protein tyrosine phosphatase superfamily"/>
    <property type="match status" value="1"/>
</dbReference>
<keyword evidence="5" id="KW-0460">Magnesium</keyword>
<evidence type="ECO:0000256" key="3">
    <source>
        <dbReference type="ARBA" id="ARBA00022676"/>
    </source>
</evidence>
<dbReference type="InterPro" id="IPR050256">
    <property type="entry name" value="Glycosyltransferase_2"/>
</dbReference>
<dbReference type="InterPro" id="IPR000387">
    <property type="entry name" value="Tyr_Pase_dom"/>
</dbReference>
<gene>
    <name evidence="7" type="ORF">BJX67DRAFT_356843</name>
</gene>
<evidence type="ECO:0000256" key="1">
    <source>
        <dbReference type="ARBA" id="ARBA00001946"/>
    </source>
</evidence>
<dbReference type="PANTHER" id="PTHR48090">
    <property type="entry name" value="UNDECAPRENYL-PHOSPHATE 4-DEOXY-4-FORMAMIDO-L-ARABINOSE TRANSFERASE-RELATED"/>
    <property type="match status" value="1"/>
</dbReference>
<dbReference type="GeneID" id="98144509"/>
<reference evidence="7 8" key="1">
    <citation type="submission" date="2024-07" db="EMBL/GenBank/DDBJ databases">
        <title>Section-level genome sequencing and comparative genomics of Aspergillus sections Usti and Cavernicolus.</title>
        <authorList>
            <consortium name="Lawrence Berkeley National Laboratory"/>
            <person name="Nybo J.L."/>
            <person name="Vesth T.C."/>
            <person name="Theobald S."/>
            <person name="Frisvad J.C."/>
            <person name="Larsen T.O."/>
            <person name="Kjaerboelling I."/>
            <person name="Rothschild-Mancinelli K."/>
            <person name="Lyhne E.K."/>
            <person name="Kogle M.E."/>
            <person name="Barry K."/>
            <person name="Clum A."/>
            <person name="Na H."/>
            <person name="Ledsgaard L."/>
            <person name="Lin J."/>
            <person name="Lipzen A."/>
            <person name="Kuo A."/>
            <person name="Riley R."/>
            <person name="Mondo S."/>
            <person name="Labutti K."/>
            <person name="Haridas S."/>
            <person name="Pangalinan J."/>
            <person name="Salamov A.A."/>
            <person name="Simmons B.A."/>
            <person name="Magnuson J.K."/>
            <person name="Chen J."/>
            <person name="Drula E."/>
            <person name="Henrissat B."/>
            <person name="Wiebenga A."/>
            <person name="Lubbers R.J."/>
            <person name="Gomes A.C."/>
            <person name="Macurrencykelacurrency M.R."/>
            <person name="Stajich J."/>
            <person name="Grigoriev I.V."/>
            <person name="Mortensen U.H."/>
            <person name="De Vries R.P."/>
            <person name="Baker S.E."/>
            <person name="Andersen M.R."/>
        </authorList>
    </citation>
    <scope>NUCLEOTIDE SEQUENCE [LARGE SCALE GENOMIC DNA]</scope>
    <source>
        <strain evidence="7 8">CBS 449.75</strain>
    </source>
</reference>
<evidence type="ECO:0000256" key="4">
    <source>
        <dbReference type="ARBA" id="ARBA00022679"/>
    </source>
</evidence>
<comment type="similarity">
    <text evidence="2">Belongs to the glycosyltransferase 2 family.</text>
</comment>
<dbReference type="SUPFAM" id="SSF52799">
    <property type="entry name" value="(Phosphotyrosine protein) phosphatases II"/>
    <property type="match status" value="1"/>
</dbReference>
<dbReference type="InterPro" id="IPR016130">
    <property type="entry name" value="Tyr_Pase_AS"/>
</dbReference>
<comment type="caution">
    <text evidence="7">The sequence shown here is derived from an EMBL/GenBank/DDBJ whole genome shotgun (WGS) entry which is preliminary data.</text>
</comment>
<keyword evidence="8" id="KW-1185">Reference proteome</keyword>
<dbReference type="GO" id="GO:0016740">
    <property type="term" value="F:transferase activity"/>
    <property type="evidence" value="ECO:0007669"/>
    <property type="project" value="UniProtKB-KW"/>
</dbReference>
<dbReference type="EMBL" id="JBFXLQ010000028">
    <property type="protein sequence ID" value="KAL2865952.1"/>
    <property type="molecule type" value="Genomic_DNA"/>
</dbReference>
<accession>A0ABR4LNH0</accession>
<dbReference type="NCBIfam" id="NF010496">
    <property type="entry name" value="PRK13915.1"/>
    <property type="match status" value="1"/>
</dbReference>
<dbReference type="PROSITE" id="PS00383">
    <property type="entry name" value="TYR_PHOSPHATASE_1"/>
    <property type="match status" value="1"/>
</dbReference>
<protein>
    <submittedName>
        <fullName evidence="7">Nucleotide-diphospho-sugar transferase</fullName>
    </submittedName>
</protein>
<evidence type="ECO:0000259" key="6">
    <source>
        <dbReference type="PROSITE" id="PS50056"/>
    </source>
</evidence>
<dbReference type="Gene3D" id="3.90.550.10">
    <property type="entry name" value="Spore Coat Polysaccharide Biosynthesis Protein SpsA, Chain A"/>
    <property type="match status" value="1"/>
</dbReference>
<evidence type="ECO:0000313" key="8">
    <source>
        <dbReference type="Proteomes" id="UP001610432"/>
    </source>
</evidence>
<keyword evidence="3" id="KW-0328">Glycosyltransferase</keyword>
<dbReference type="RefSeq" id="XP_070884931.1">
    <property type="nucleotide sequence ID" value="XM_071029437.1"/>
</dbReference>
<comment type="cofactor">
    <cofactor evidence="1">
        <name>Mg(2+)</name>
        <dbReference type="ChEBI" id="CHEBI:18420"/>
    </cofactor>
</comment>
<dbReference type="SUPFAM" id="SSF53448">
    <property type="entry name" value="Nucleotide-diphospho-sugar transferases"/>
    <property type="match status" value="1"/>
</dbReference>
<dbReference type="InterPro" id="IPR001173">
    <property type="entry name" value="Glyco_trans_2-like"/>
</dbReference>
<dbReference type="Pfam" id="PF13350">
    <property type="entry name" value="Y_phosphatase3"/>
    <property type="match status" value="1"/>
</dbReference>
<dbReference type="InterPro" id="IPR026893">
    <property type="entry name" value="Tyr/Ser_Pase_IphP-type"/>
</dbReference>
<dbReference type="PANTHER" id="PTHR48090:SF10">
    <property type="entry name" value="GLUCOSYL-3-PHOSPHOGLYCERATE SYNTHASE"/>
    <property type="match status" value="1"/>
</dbReference>
<name>A0ABR4LNH0_9EURO</name>
<evidence type="ECO:0000313" key="7">
    <source>
        <dbReference type="EMBL" id="KAL2865952.1"/>
    </source>
</evidence>
<evidence type="ECO:0000256" key="5">
    <source>
        <dbReference type="ARBA" id="ARBA00022842"/>
    </source>
</evidence>
<dbReference type="PROSITE" id="PS50056">
    <property type="entry name" value="TYR_PHOSPHATASE_2"/>
    <property type="match status" value="1"/>
</dbReference>
<evidence type="ECO:0000256" key="2">
    <source>
        <dbReference type="ARBA" id="ARBA00006739"/>
    </source>
</evidence>
<dbReference type="Pfam" id="PF00535">
    <property type="entry name" value="Glycos_transf_2"/>
    <property type="match status" value="1"/>
</dbReference>
<dbReference type="InterPro" id="IPR029044">
    <property type="entry name" value="Nucleotide-diphossugar_trans"/>
</dbReference>
<proteinExistence type="inferred from homology"/>
<keyword evidence="4 7" id="KW-0808">Transferase</keyword>
<organism evidence="7 8">
    <name type="scientific">Aspergillus lucknowensis</name>
    <dbReference type="NCBI Taxonomy" id="176173"/>
    <lineage>
        <taxon>Eukaryota</taxon>
        <taxon>Fungi</taxon>
        <taxon>Dikarya</taxon>
        <taxon>Ascomycota</taxon>
        <taxon>Pezizomycotina</taxon>
        <taxon>Eurotiomycetes</taxon>
        <taxon>Eurotiomycetidae</taxon>
        <taxon>Eurotiales</taxon>
        <taxon>Aspergillaceae</taxon>
        <taxon>Aspergillus</taxon>
        <taxon>Aspergillus subgen. Nidulantes</taxon>
    </lineage>
</organism>
<dbReference type="InterPro" id="IPR029021">
    <property type="entry name" value="Prot-tyrosine_phosphatase-like"/>
</dbReference>